<accession>A0A2V1E877</accession>
<dbReference type="Proteomes" id="UP000244855">
    <property type="component" value="Unassembled WGS sequence"/>
</dbReference>
<dbReference type="AlphaFoldDB" id="A0A2V1E877"/>
<sequence length="202" mass="22372">MPAVSRPDVSVSNRVEPYPSKAPPVQAKSNEQDKTASNTASNDAQDSARPGSYHDIELEEIDGEVPCYETAAVVRRKLNNLIAKKVHVPGTNKPFTQASLTRELSKIAESNRAAGTQTVAKFLKKSGAMAGGESQTYYYGNMLLEKLRIWNGEKKTKAREKAEEEFPKGHARVDPATTKFFMTRDDPVTEQQVVNMRRGDDD</sequence>
<feature type="compositionally biased region" description="Polar residues" evidence="1">
    <location>
        <begin position="35"/>
        <end position="45"/>
    </location>
</feature>
<gene>
    <name evidence="2" type="ORF">DM02DRAFT_724936</name>
</gene>
<proteinExistence type="predicted"/>
<dbReference type="OrthoDB" id="2592504at2759"/>
<reference evidence="2 3" key="1">
    <citation type="journal article" date="2018" name="Sci. Rep.">
        <title>Comparative genomics provides insights into the lifestyle and reveals functional heterogeneity of dark septate endophytic fungi.</title>
        <authorList>
            <person name="Knapp D.G."/>
            <person name="Nemeth J.B."/>
            <person name="Barry K."/>
            <person name="Hainaut M."/>
            <person name="Henrissat B."/>
            <person name="Johnson J."/>
            <person name="Kuo A."/>
            <person name="Lim J.H.P."/>
            <person name="Lipzen A."/>
            <person name="Nolan M."/>
            <person name="Ohm R.A."/>
            <person name="Tamas L."/>
            <person name="Grigoriev I.V."/>
            <person name="Spatafora J.W."/>
            <person name="Nagy L.G."/>
            <person name="Kovacs G.M."/>
        </authorList>
    </citation>
    <scope>NUCLEOTIDE SEQUENCE [LARGE SCALE GENOMIC DNA]</scope>
    <source>
        <strain evidence="2 3">DSE2036</strain>
    </source>
</reference>
<protein>
    <submittedName>
        <fullName evidence="2">Uncharacterized protein</fullName>
    </submittedName>
</protein>
<dbReference type="PANTHER" id="PTHR42339:SF1">
    <property type="entry name" value="HISTONE H1"/>
    <property type="match status" value="1"/>
</dbReference>
<evidence type="ECO:0000313" key="2">
    <source>
        <dbReference type="EMBL" id="PVI05510.1"/>
    </source>
</evidence>
<evidence type="ECO:0000313" key="3">
    <source>
        <dbReference type="Proteomes" id="UP000244855"/>
    </source>
</evidence>
<evidence type="ECO:0000256" key="1">
    <source>
        <dbReference type="SAM" id="MobiDB-lite"/>
    </source>
</evidence>
<name>A0A2V1E877_9PLEO</name>
<dbReference type="PANTHER" id="PTHR42339">
    <property type="entry name" value="HISTONE H1"/>
    <property type="match status" value="1"/>
</dbReference>
<keyword evidence="3" id="KW-1185">Reference proteome</keyword>
<dbReference type="EMBL" id="KZ805313">
    <property type="protein sequence ID" value="PVI05510.1"/>
    <property type="molecule type" value="Genomic_DNA"/>
</dbReference>
<organism evidence="2 3">
    <name type="scientific">Periconia macrospinosa</name>
    <dbReference type="NCBI Taxonomy" id="97972"/>
    <lineage>
        <taxon>Eukaryota</taxon>
        <taxon>Fungi</taxon>
        <taxon>Dikarya</taxon>
        <taxon>Ascomycota</taxon>
        <taxon>Pezizomycotina</taxon>
        <taxon>Dothideomycetes</taxon>
        <taxon>Pleosporomycetidae</taxon>
        <taxon>Pleosporales</taxon>
        <taxon>Massarineae</taxon>
        <taxon>Periconiaceae</taxon>
        <taxon>Periconia</taxon>
    </lineage>
</organism>
<feature type="region of interest" description="Disordered" evidence="1">
    <location>
        <begin position="1"/>
        <end position="51"/>
    </location>
</feature>